<gene>
    <name evidence="1" type="ORF">HNP81_001519</name>
</gene>
<dbReference type="PANTHER" id="PTHR35788:SF1">
    <property type="entry name" value="EXPORTED PROTEIN"/>
    <property type="match status" value="1"/>
</dbReference>
<comment type="caution">
    <text evidence="1">The sequence shown here is derived from an EMBL/GenBank/DDBJ whole genome shotgun (WGS) entry which is preliminary data.</text>
</comment>
<evidence type="ECO:0000313" key="1">
    <source>
        <dbReference type="EMBL" id="MBA9026234.1"/>
    </source>
</evidence>
<dbReference type="RefSeq" id="WP_051404974.1">
    <property type="nucleotide sequence ID" value="NZ_JACJHX010000003.1"/>
</dbReference>
<sequence length="315" mass="34465">MKKYIGCLTGIVLVCGLVLFGKHGEAATHVTSNEIHGIGQHMKHELLLSKKEWVEQEITLIDPRDGSEIQKVKPSSFNSEEKAENLAHELEQKYDQPMVPARLNSDGTIKAGSNRVVVDKAAFVTALQNVPFFQREIEVPITESAPNITAEAAVNVDQGVLASYKTHFNASIKGRTTNIVLSAKEIDGVILGPGDRFYFNLIVGQATTERGYQKAMEIVNKEMVEGIGGGICQTSSTLYNAIDKLGLEIIELHHHSLGVSYVPVNRDATIAYGGKDFKFLNNQDFPVMIKAIVDTKNGTLEVQVRAANQYVATKG</sequence>
<name>A0ABR6CMG6_9BACI</name>
<dbReference type="Pfam" id="PF04294">
    <property type="entry name" value="VanW"/>
    <property type="match status" value="1"/>
</dbReference>
<dbReference type="EMBL" id="JACJHX010000003">
    <property type="protein sequence ID" value="MBA9026234.1"/>
    <property type="molecule type" value="Genomic_DNA"/>
</dbReference>
<accession>A0ABR6CMG6</accession>
<organism evidence="1 2">
    <name type="scientific">Peribacillus huizhouensis</name>
    <dbReference type="NCBI Taxonomy" id="1501239"/>
    <lineage>
        <taxon>Bacteria</taxon>
        <taxon>Bacillati</taxon>
        <taxon>Bacillota</taxon>
        <taxon>Bacilli</taxon>
        <taxon>Bacillales</taxon>
        <taxon>Bacillaceae</taxon>
        <taxon>Peribacillus</taxon>
    </lineage>
</organism>
<evidence type="ECO:0000313" key="2">
    <source>
        <dbReference type="Proteomes" id="UP000626697"/>
    </source>
</evidence>
<protein>
    <submittedName>
        <fullName evidence="1">Vancomycin resistance protein YoaR</fullName>
    </submittedName>
</protein>
<dbReference type="InterPro" id="IPR052913">
    <property type="entry name" value="Glycopeptide_resist_protein"/>
</dbReference>
<keyword evidence="2" id="KW-1185">Reference proteome</keyword>
<proteinExistence type="predicted"/>
<dbReference type="Proteomes" id="UP000626697">
    <property type="component" value="Unassembled WGS sequence"/>
</dbReference>
<dbReference type="PANTHER" id="PTHR35788">
    <property type="entry name" value="EXPORTED PROTEIN-RELATED"/>
    <property type="match status" value="1"/>
</dbReference>
<reference evidence="1 2" key="1">
    <citation type="submission" date="2020-08" db="EMBL/GenBank/DDBJ databases">
        <title>Genomic Encyclopedia of Type Strains, Phase IV (KMG-IV): sequencing the most valuable type-strain genomes for metagenomic binning, comparative biology and taxonomic classification.</title>
        <authorList>
            <person name="Goeker M."/>
        </authorList>
    </citation>
    <scope>NUCLEOTIDE SEQUENCE [LARGE SCALE GENOMIC DNA]</scope>
    <source>
        <strain evidence="1 2">DSM 105481</strain>
    </source>
</reference>
<dbReference type="InterPro" id="IPR007391">
    <property type="entry name" value="Vancomycin_resist_VanW"/>
</dbReference>